<sequence>MARVMQHTFHLRRECTILYFQVLSNLLHVTVSHTGTLTGNSIIADVFVNDIIAAFALIDDFDPDDASFTVTSKTPLSLRIEFMNAILRSERSAGNAATVWQNLRDLGAGYRRILALGTLLAAQMTRIAQHDGVADVSHLIQGLLAGDVVVQLLRWVHLQGADAPHFNNRDSDVHHPYVRQCVHFAQHCRELSRSRWTEILSSLRCWNVASGSDRDDGHSYDEEALTAFARDIDDEASRLGPCEGCTAGISHALDV</sequence>
<evidence type="ECO:0000313" key="2">
    <source>
        <dbReference type="Proteomes" id="UP000077266"/>
    </source>
</evidence>
<reference evidence="1 2" key="1">
    <citation type="journal article" date="2016" name="Mol. Biol. Evol.">
        <title>Comparative Genomics of Early-Diverging Mushroom-Forming Fungi Provides Insights into the Origins of Lignocellulose Decay Capabilities.</title>
        <authorList>
            <person name="Nagy L.G."/>
            <person name="Riley R."/>
            <person name="Tritt A."/>
            <person name="Adam C."/>
            <person name="Daum C."/>
            <person name="Floudas D."/>
            <person name="Sun H."/>
            <person name="Yadav J.S."/>
            <person name="Pangilinan J."/>
            <person name="Larsson K.H."/>
            <person name="Matsuura K."/>
            <person name="Barry K."/>
            <person name="Labutti K."/>
            <person name="Kuo R."/>
            <person name="Ohm R.A."/>
            <person name="Bhattacharya S.S."/>
            <person name="Shirouzu T."/>
            <person name="Yoshinaga Y."/>
            <person name="Martin F.M."/>
            <person name="Grigoriev I.V."/>
            <person name="Hibbett D.S."/>
        </authorList>
    </citation>
    <scope>NUCLEOTIDE SEQUENCE [LARGE SCALE GENOMIC DNA]</scope>
    <source>
        <strain evidence="1 2">HHB12029</strain>
    </source>
</reference>
<organism evidence="1 2">
    <name type="scientific">Exidia glandulosa HHB12029</name>
    <dbReference type="NCBI Taxonomy" id="1314781"/>
    <lineage>
        <taxon>Eukaryota</taxon>
        <taxon>Fungi</taxon>
        <taxon>Dikarya</taxon>
        <taxon>Basidiomycota</taxon>
        <taxon>Agaricomycotina</taxon>
        <taxon>Agaricomycetes</taxon>
        <taxon>Auriculariales</taxon>
        <taxon>Exidiaceae</taxon>
        <taxon>Exidia</taxon>
    </lineage>
</organism>
<name>A0A165M2C9_EXIGL</name>
<dbReference type="EMBL" id="KV425916">
    <property type="protein sequence ID" value="KZV98663.1"/>
    <property type="molecule type" value="Genomic_DNA"/>
</dbReference>
<accession>A0A165M2C9</accession>
<dbReference type="InParanoid" id="A0A165M2C9"/>
<dbReference type="Proteomes" id="UP000077266">
    <property type="component" value="Unassembled WGS sequence"/>
</dbReference>
<gene>
    <name evidence="1" type="ORF">EXIGLDRAFT_293308</name>
</gene>
<evidence type="ECO:0000313" key="1">
    <source>
        <dbReference type="EMBL" id="KZV98663.1"/>
    </source>
</evidence>
<proteinExistence type="predicted"/>
<protein>
    <submittedName>
        <fullName evidence="1">Uncharacterized protein</fullName>
    </submittedName>
</protein>
<dbReference type="AlphaFoldDB" id="A0A165M2C9"/>
<keyword evidence="2" id="KW-1185">Reference proteome</keyword>